<name>A0ABY9TIP4_9GAMM</name>
<reference evidence="3" key="1">
    <citation type="submission" date="2023-09" db="EMBL/GenBank/DDBJ databases">
        <authorList>
            <person name="Li S."/>
            <person name="Li X."/>
            <person name="Zhang C."/>
            <person name="Zhao Z."/>
        </authorList>
    </citation>
    <scope>NUCLEOTIDE SEQUENCE [LARGE SCALE GENOMIC DNA]</scope>
    <source>
        <strain evidence="3">SQ345</strain>
    </source>
</reference>
<dbReference type="RefSeq" id="WP_348387858.1">
    <property type="nucleotide sequence ID" value="NZ_CP134146.1"/>
</dbReference>
<dbReference type="EMBL" id="CP134146">
    <property type="protein sequence ID" value="WNC68703.1"/>
    <property type="molecule type" value="Genomic_DNA"/>
</dbReference>
<accession>A0ABY9TIP4</accession>
<gene>
    <name evidence="2" type="ORF">RI845_00810</name>
</gene>
<sequence>MRKTLILIASLAFVAVIVLFFMPDFPNNETKEITVKQTTKPQAAKTNDLAKVTEEQQYSSVDDASEDVVDGETSSEQPPTIKTDIDKVLSVQKISYLRHNRYFKNQRNIFALNNRSEEEKAIDALQFNPYWGLEADYANLKGAHKGQDAVMDEASEVRFRDSADSSAMMINIIGFVPLTEKSSLFAKVGVNNWEIEESQANELSANQRPVYGQPGMNSDLDGGTDMFYGIGFKYDYESFILKSEMQVFEINGEEHEVFTIGGDFKF</sequence>
<evidence type="ECO:0000256" key="1">
    <source>
        <dbReference type="SAM" id="MobiDB-lite"/>
    </source>
</evidence>
<proteinExistence type="predicted"/>
<evidence type="ECO:0008006" key="4">
    <source>
        <dbReference type="Google" id="ProtNLM"/>
    </source>
</evidence>
<organism evidence="2 3">
    <name type="scientific">Thalassotalea nanhaiensis</name>
    <dbReference type="NCBI Taxonomy" id="3065648"/>
    <lineage>
        <taxon>Bacteria</taxon>
        <taxon>Pseudomonadati</taxon>
        <taxon>Pseudomonadota</taxon>
        <taxon>Gammaproteobacteria</taxon>
        <taxon>Alteromonadales</taxon>
        <taxon>Colwelliaceae</taxon>
        <taxon>Thalassotalea</taxon>
    </lineage>
</organism>
<dbReference type="Proteomes" id="UP001248581">
    <property type="component" value="Chromosome"/>
</dbReference>
<dbReference type="SUPFAM" id="SSF56925">
    <property type="entry name" value="OMPA-like"/>
    <property type="match status" value="1"/>
</dbReference>
<evidence type="ECO:0000313" key="3">
    <source>
        <dbReference type="Proteomes" id="UP001248581"/>
    </source>
</evidence>
<keyword evidence="3" id="KW-1185">Reference proteome</keyword>
<evidence type="ECO:0000313" key="2">
    <source>
        <dbReference type="EMBL" id="WNC68703.1"/>
    </source>
</evidence>
<dbReference type="InterPro" id="IPR011250">
    <property type="entry name" value="OMP/PagP_B-barrel"/>
</dbReference>
<dbReference type="Gene3D" id="2.40.160.20">
    <property type="match status" value="1"/>
</dbReference>
<feature type="region of interest" description="Disordered" evidence="1">
    <location>
        <begin position="36"/>
        <end position="80"/>
    </location>
</feature>
<protein>
    <recommendedName>
        <fullName evidence="4">Outer membrane protein beta-barrel domain-containing protein</fullName>
    </recommendedName>
</protein>
<feature type="compositionally biased region" description="Polar residues" evidence="1">
    <location>
        <begin position="36"/>
        <end position="45"/>
    </location>
</feature>